<evidence type="ECO:0000256" key="6">
    <source>
        <dbReference type="ARBA" id="ARBA00023139"/>
    </source>
</evidence>
<dbReference type="InterPro" id="IPR008844">
    <property type="entry name" value="Spore_GerAC-like"/>
</dbReference>
<evidence type="ECO:0000313" key="11">
    <source>
        <dbReference type="Proteomes" id="UP000003860"/>
    </source>
</evidence>
<dbReference type="InterPro" id="IPR046953">
    <property type="entry name" value="Spore_GerAC-like_C"/>
</dbReference>
<evidence type="ECO:0000256" key="5">
    <source>
        <dbReference type="ARBA" id="ARBA00023136"/>
    </source>
</evidence>
<gene>
    <name evidence="10" type="ORF">Cpap_0036</name>
</gene>
<dbReference type="AlphaFoldDB" id="F1TIV0"/>
<evidence type="ECO:0000259" key="9">
    <source>
        <dbReference type="Pfam" id="PF25198"/>
    </source>
</evidence>
<keyword evidence="11" id="KW-1185">Reference proteome</keyword>
<dbReference type="GO" id="GO:0016020">
    <property type="term" value="C:membrane"/>
    <property type="evidence" value="ECO:0007669"/>
    <property type="project" value="UniProtKB-SubCell"/>
</dbReference>
<sequence length="390" mass="43353">MIKKIILLLLSTSMIMYLTTGCWNNRDLSELSILTAMGIDQTEDGKIMVTAQIIKPVDVSSSGAGVSGGGGGGEKSFVTVSSTERTIFAALRSLLSKINKKIFYSSSQVIVYSEELAKSGIKDYVDFILRDHETQFKSLVVVAKGTTAKEIVEQAYKLSKIPGGYIRETIKNSKSRGFTKEIPLLGMARELSTEGRELSIGTIEKTDDLTSTEGLAVFRKDKMIGWLDKYETRGYMFLTGRVKSAIVEVESTDNPKEIIGIELMKVSSKFKVSVSDNKPIEVSVKIKVEGNVGEQHSYSGQSAEKVCKSLTNCLEEKITKECYSAIAKCQNEYKSDIFGFGIHVFDKYPNYWRKVTSVWSEKIFPTIKIKVNVDAKINRTGLLNKTIKIR</sequence>
<dbReference type="PANTHER" id="PTHR35789">
    <property type="entry name" value="SPORE GERMINATION PROTEIN B3"/>
    <property type="match status" value="1"/>
</dbReference>
<feature type="domain" description="Spore germination protein N-terminal" evidence="9">
    <location>
        <begin position="25"/>
        <end position="204"/>
    </location>
</feature>
<comment type="caution">
    <text evidence="10">The sequence shown here is derived from an EMBL/GenBank/DDBJ whole genome shotgun (WGS) entry which is preliminary data.</text>
</comment>
<dbReference type="eggNOG" id="ENOG502Z9N7">
    <property type="taxonomic scope" value="Bacteria"/>
</dbReference>
<dbReference type="STRING" id="588581.Cpap_0036"/>
<comment type="subcellular location">
    <subcellularLocation>
        <location evidence="1">Membrane</location>
        <topology evidence="1">Lipid-anchor</topology>
    </subcellularLocation>
</comment>
<evidence type="ECO:0000259" key="8">
    <source>
        <dbReference type="Pfam" id="PF05504"/>
    </source>
</evidence>
<dbReference type="InterPro" id="IPR038501">
    <property type="entry name" value="Spore_GerAC_C_sf"/>
</dbReference>
<dbReference type="Gene3D" id="6.20.190.10">
    <property type="entry name" value="Nutrient germinant receptor protein C, domain 1"/>
    <property type="match status" value="1"/>
</dbReference>
<keyword evidence="5" id="KW-0472">Membrane</keyword>
<evidence type="ECO:0000256" key="2">
    <source>
        <dbReference type="ARBA" id="ARBA00007886"/>
    </source>
</evidence>
<dbReference type="Gene3D" id="3.30.300.210">
    <property type="entry name" value="Nutrient germinant receptor protein C, domain 3"/>
    <property type="match status" value="1"/>
</dbReference>
<keyword evidence="3" id="KW-0309">Germination</keyword>
<comment type="similarity">
    <text evidence="2">Belongs to the GerABKC lipoprotein family.</text>
</comment>
<protein>
    <submittedName>
        <fullName evidence="10">Germination protein, Ger(X)C family</fullName>
    </submittedName>
</protein>
<evidence type="ECO:0000256" key="3">
    <source>
        <dbReference type="ARBA" id="ARBA00022544"/>
    </source>
</evidence>
<evidence type="ECO:0000256" key="7">
    <source>
        <dbReference type="ARBA" id="ARBA00023288"/>
    </source>
</evidence>
<feature type="domain" description="Spore germination GerAC-like C-terminal" evidence="8">
    <location>
        <begin position="213"/>
        <end position="381"/>
    </location>
</feature>
<reference evidence="10" key="1">
    <citation type="submission" date="2009-07" db="EMBL/GenBank/DDBJ databases">
        <authorList>
            <consortium name="US DOE Joint Genome Institute (JGI-PGF)"/>
            <person name="Lucas S."/>
            <person name="Copeland A."/>
            <person name="Lapidus A."/>
            <person name="Glavina del Rio T."/>
            <person name="Tice H."/>
            <person name="Bruce D."/>
            <person name="Goodwin L."/>
            <person name="Pitluck S."/>
            <person name="Larimer F."/>
            <person name="Land M.L."/>
            <person name="Mouttaki H."/>
            <person name="He Z."/>
            <person name="Zhou J."/>
            <person name="Hemme C.L."/>
        </authorList>
    </citation>
    <scope>NUCLEOTIDE SEQUENCE</scope>
    <source>
        <strain evidence="10">DSM 2782</strain>
    </source>
</reference>
<dbReference type="NCBIfam" id="TIGR02887">
    <property type="entry name" value="spore_ger_x_C"/>
    <property type="match status" value="1"/>
</dbReference>
<dbReference type="Pfam" id="PF05504">
    <property type="entry name" value="Spore_GerAC"/>
    <property type="match status" value="1"/>
</dbReference>
<evidence type="ECO:0000256" key="1">
    <source>
        <dbReference type="ARBA" id="ARBA00004635"/>
    </source>
</evidence>
<evidence type="ECO:0000313" key="10">
    <source>
        <dbReference type="EMBL" id="EGD45679.1"/>
    </source>
</evidence>
<dbReference type="InterPro" id="IPR057336">
    <property type="entry name" value="GerAC_N"/>
</dbReference>
<dbReference type="PROSITE" id="PS51257">
    <property type="entry name" value="PROKAR_LIPOPROTEIN"/>
    <property type="match status" value="1"/>
</dbReference>
<name>F1TIV0_9FIRM</name>
<reference evidence="10" key="2">
    <citation type="submission" date="2011-01" db="EMBL/GenBank/DDBJ databases">
        <title>The Non-contiguous Finished genome of Clostridium papyrosolvens.</title>
        <authorList>
            <person name="Lucas S."/>
            <person name="Copeland A."/>
            <person name="Lapidus A."/>
            <person name="Cheng J.-F."/>
            <person name="Goodwin L."/>
            <person name="Pitluck S."/>
            <person name="Misra M."/>
            <person name="Chertkov O."/>
            <person name="Detter J.C."/>
            <person name="Han C."/>
            <person name="Tapia R."/>
            <person name="Land M."/>
            <person name="Hauser L."/>
            <person name="Kyrpides N."/>
            <person name="Ivanova N."/>
            <person name="Pagani I."/>
            <person name="Mouttaki H."/>
            <person name="He Z."/>
            <person name="Zhou J."/>
            <person name="Hemme C.L."/>
            <person name="Woyke T."/>
        </authorList>
    </citation>
    <scope>NUCLEOTIDE SEQUENCE [LARGE SCALE GENOMIC DNA]</scope>
    <source>
        <strain evidence="10">DSM 2782</strain>
    </source>
</reference>
<keyword evidence="7" id="KW-0449">Lipoprotein</keyword>
<dbReference type="GO" id="GO:0009847">
    <property type="term" value="P:spore germination"/>
    <property type="evidence" value="ECO:0007669"/>
    <property type="project" value="InterPro"/>
</dbReference>
<dbReference type="RefSeq" id="WP_004622656.1">
    <property type="nucleotide sequence ID" value="NZ_ACXX02000023.1"/>
</dbReference>
<dbReference type="EMBL" id="ACXX02000023">
    <property type="protein sequence ID" value="EGD45679.1"/>
    <property type="molecule type" value="Genomic_DNA"/>
</dbReference>
<dbReference type="PANTHER" id="PTHR35789:SF1">
    <property type="entry name" value="SPORE GERMINATION PROTEIN B3"/>
    <property type="match status" value="1"/>
</dbReference>
<organism evidence="10 11">
    <name type="scientific">Ruminiclostridium papyrosolvens DSM 2782</name>
    <dbReference type="NCBI Taxonomy" id="588581"/>
    <lineage>
        <taxon>Bacteria</taxon>
        <taxon>Bacillati</taxon>
        <taxon>Bacillota</taxon>
        <taxon>Clostridia</taxon>
        <taxon>Eubacteriales</taxon>
        <taxon>Oscillospiraceae</taxon>
        <taxon>Ruminiclostridium</taxon>
    </lineage>
</organism>
<keyword evidence="6" id="KW-0564">Palmitate</keyword>
<keyword evidence="4" id="KW-0732">Signal</keyword>
<dbReference type="Proteomes" id="UP000003860">
    <property type="component" value="Unassembled WGS sequence"/>
</dbReference>
<dbReference type="OrthoDB" id="9816067at2"/>
<accession>F1TIV0</accession>
<evidence type="ECO:0000256" key="4">
    <source>
        <dbReference type="ARBA" id="ARBA00022729"/>
    </source>
</evidence>
<dbReference type="Pfam" id="PF25198">
    <property type="entry name" value="Spore_GerAC_N"/>
    <property type="match status" value="1"/>
</dbReference>
<proteinExistence type="inferred from homology"/>